<dbReference type="CDD" id="cd14066">
    <property type="entry name" value="STKc_IRAK"/>
    <property type="match status" value="1"/>
</dbReference>
<evidence type="ECO:0000256" key="12">
    <source>
        <dbReference type="ARBA" id="ARBA00022989"/>
    </source>
</evidence>
<evidence type="ECO:0000256" key="4">
    <source>
        <dbReference type="ARBA" id="ARBA00022614"/>
    </source>
</evidence>
<organism evidence="21 22">
    <name type="scientific">Amborella trichopoda</name>
    <dbReference type="NCBI Taxonomy" id="13333"/>
    <lineage>
        <taxon>Eukaryota</taxon>
        <taxon>Viridiplantae</taxon>
        <taxon>Streptophyta</taxon>
        <taxon>Embryophyta</taxon>
        <taxon>Tracheophyta</taxon>
        <taxon>Spermatophyta</taxon>
        <taxon>Magnoliopsida</taxon>
        <taxon>Amborellales</taxon>
        <taxon>Amborellaceae</taxon>
        <taxon>Amborella</taxon>
    </lineage>
</organism>
<dbReference type="FunFam" id="3.80.10.10:FF:000830">
    <property type="entry name" value="Predicted protein"/>
    <property type="match status" value="1"/>
</dbReference>
<dbReference type="InterPro" id="IPR001611">
    <property type="entry name" value="Leu-rich_rpt"/>
</dbReference>
<dbReference type="InterPro" id="IPR000719">
    <property type="entry name" value="Prot_kinase_dom"/>
</dbReference>
<dbReference type="Gene3D" id="3.30.200.20">
    <property type="entry name" value="Phosphorylase Kinase, domain 1"/>
    <property type="match status" value="1"/>
</dbReference>
<feature type="chain" id="PRO_5004807949" description="non-specific serine/threonine protein kinase" evidence="19">
    <location>
        <begin position="24"/>
        <end position="951"/>
    </location>
</feature>
<evidence type="ECO:0000256" key="17">
    <source>
        <dbReference type="SAM" id="MobiDB-lite"/>
    </source>
</evidence>
<dbReference type="InterPro" id="IPR011009">
    <property type="entry name" value="Kinase-like_dom_sf"/>
</dbReference>
<keyword evidence="15" id="KW-0325">Glycoprotein</keyword>
<dbReference type="GO" id="GO:0016020">
    <property type="term" value="C:membrane"/>
    <property type="evidence" value="ECO:0007669"/>
    <property type="project" value="UniProtKB-SubCell"/>
</dbReference>
<evidence type="ECO:0000313" key="22">
    <source>
        <dbReference type="Proteomes" id="UP000017836"/>
    </source>
</evidence>
<dbReference type="Gene3D" id="1.10.510.10">
    <property type="entry name" value="Transferase(Phosphotransferase) domain 1"/>
    <property type="match status" value="1"/>
</dbReference>
<dbReference type="GO" id="GO:0005524">
    <property type="term" value="F:ATP binding"/>
    <property type="evidence" value="ECO:0007669"/>
    <property type="project" value="UniProtKB-UniRule"/>
</dbReference>
<dbReference type="Proteomes" id="UP000017836">
    <property type="component" value="Unassembled WGS sequence"/>
</dbReference>
<dbReference type="PANTHER" id="PTHR45974:SF266">
    <property type="entry name" value="LEUCINE-RICH REPEAT RECEPTOR PROTEIN KINASE HPCA1"/>
    <property type="match status" value="1"/>
</dbReference>
<evidence type="ECO:0000256" key="19">
    <source>
        <dbReference type="SAM" id="SignalP"/>
    </source>
</evidence>
<dbReference type="Gramene" id="ERM99804">
    <property type="protein sequence ID" value="ERM99804"/>
    <property type="gene ID" value="AMTR_s00099p00159710"/>
</dbReference>
<dbReference type="InterPro" id="IPR032675">
    <property type="entry name" value="LRR_dom_sf"/>
</dbReference>
<evidence type="ECO:0000313" key="21">
    <source>
        <dbReference type="EMBL" id="ERM99804.1"/>
    </source>
</evidence>
<evidence type="ECO:0000256" key="10">
    <source>
        <dbReference type="ARBA" id="ARBA00022777"/>
    </source>
</evidence>
<evidence type="ECO:0000256" key="1">
    <source>
        <dbReference type="ARBA" id="ARBA00004479"/>
    </source>
</evidence>
<keyword evidence="14" id="KW-0675">Receptor</keyword>
<keyword evidence="22" id="KW-1185">Reference proteome</keyword>
<keyword evidence="3" id="KW-0723">Serine/threonine-protein kinase</keyword>
<dbReference type="eggNOG" id="ENOG502QQH6">
    <property type="taxonomic scope" value="Eukaryota"/>
</dbReference>
<dbReference type="HOGENOM" id="CLU_000288_14_1_1"/>
<dbReference type="Gene3D" id="3.80.10.10">
    <property type="entry name" value="Ribonuclease Inhibitor"/>
    <property type="match status" value="2"/>
</dbReference>
<dbReference type="Pfam" id="PF00560">
    <property type="entry name" value="LRR_1"/>
    <property type="match status" value="3"/>
</dbReference>
<name>W1NYP2_AMBTC</name>
<keyword evidence="9 16" id="KW-0547">Nucleotide-binding</keyword>
<dbReference type="FunFam" id="3.80.10.10:FF:000363">
    <property type="entry name" value="Leucine-rich repeat family protein"/>
    <property type="match status" value="1"/>
</dbReference>
<keyword evidence="5" id="KW-0808">Transferase</keyword>
<gene>
    <name evidence="21" type="ORF">AMTR_s00099p00159710</name>
</gene>
<dbReference type="Pfam" id="PF00069">
    <property type="entry name" value="Pkinase"/>
    <property type="match status" value="1"/>
</dbReference>
<evidence type="ECO:0000256" key="13">
    <source>
        <dbReference type="ARBA" id="ARBA00023136"/>
    </source>
</evidence>
<keyword evidence="11 16" id="KW-0067">ATP-binding</keyword>
<feature type="compositionally biased region" description="Low complexity" evidence="17">
    <location>
        <begin position="907"/>
        <end position="925"/>
    </location>
</feature>
<comment type="subcellular location">
    <subcellularLocation>
        <location evidence="1">Membrane</location>
        <topology evidence="1">Single-pass type I membrane protein</topology>
    </subcellularLocation>
</comment>
<dbReference type="SUPFAM" id="SSF52058">
    <property type="entry name" value="L domain-like"/>
    <property type="match status" value="2"/>
</dbReference>
<dbReference type="EMBL" id="KI394994">
    <property type="protein sequence ID" value="ERM99804.1"/>
    <property type="molecule type" value="Genomic_DNA"/>
</dbReference>
<proteinExistence type="predicted"/>
<dbReference type="SMART" id="SM00220">
    <property type="entry name" value="S_TKc"/>
    <property type="match status" value="1"/>
</dbReference>
<evidence type="ECO:0000256" key="7">
    <source>
        <dbReference type="ARBA" id="ARBA00022729"/>
    </source>
</evidence>
<keyword evidence="13 18" id="KW-0472">Membrane</keyword>
<dbReference type="OrthoDB" id="2015206at2759"/>
<sequence length="951" mass="104548">MGPMGWPCIQFFVILCQLCAIYGQETNPFDGAVLTSLQNVWQNVPPTWKGGDPCLNQWDGISCNGSRVTAIKLSTMGLKGTLTGDIGSLSELQYLDLSYNKDLTGSLPQSIGNLKKLTNLILVGCSFSGTIPAQIGSLQELVFLSLNSNGFTGEIPPSIGSLSKLYWLDLADNQLTGSIPISTPTSPGLDMLLGTRHFHFNRNKLSGSIPTQLFSSAMTVIHILFDGNNFSGKIPSSIGLVTSLEVLRLDRNKFEGPVPANLNNLTKIQELSLAQNALTGPLPNLTGMNVLAYLDLSNNSFDATEPPPWLPTLQSLTTIVMESIRLQGELPQAVFTIPPLQMVKMRNNNLNGTIDIGSNFTSQLNYIDLENNDIQKLVSESTYKKTFILVGNPACDAQLAQSSYCDTPKPLVPYSTPQQNCAQDLCPPTLRANPTCGCAAPYTGTLVFRAPLFSDTTNTTLFQSLEVQLQTKLHVPPGSVSLQNPTMDSESYMQVQLYIFPTDEQQFNRSEVSTLGFRLSNQTFKPPPSFGPFFFIANPYYFPEVEQSKQENNSLIIGLSVGGAVLVLIFIIVALFAFERKRKAERPTGRSSSFVSWNPSDRKNSGSALQLKGAKWFTYEELRKCSDNFAEANGIGSGGYGRVYRGVLPTGQMVAIKRAEQGYGQGDPEFRMEIELLSRVHHRNLVTLIGFCFEQGEQILVYEYFPNGTLRESLSGKSGVRLDWKRRLRVALGSARGLAYLHEHADPPIIHRDVKPNNILLDENLNAKVADFGLSKPIGDRQCHVTTQVKGTLGYLDPEYYMTQQLTAKSDVYSFGVLMLEMLSGKPPIERGRYIVREVKLAMDKTKDLYGLHELLDPTVMASPSLPGFERYVDLALKCVGESDKDRPNMSEVVREMEEIISEAGLSTTTNSAATSATFAGSARGTPHHPYNDPSFDYSGAFPPSTPVEPK</sequence>
<dbReference type="FunFam" id="3.30.200.20:FF:000328">
    <property type="entry name" value="Leucine-rich repeat protein kinase family protein"/>
    <property type="match status" value="1"/>
</dbReference>
<feature type="region of interest" description="Disordered" evidence="17">
    <location>
        <begin position="907"/>
        <end position="951"/>
    </location>
</feature>
<dbReference type="AlphaFoldDB" id="W1NYP2"/>
<keyword evidence="6 18" id="KW-0812">Transmembrane</keyword>
<keyword evidence="4" id="KW-0433">Leucine-rich repeat</keyword>
<dbReference type="EC" id="2.7.11.1" evidence="2"/>
<evidence type="ECO:0000256" key="2">
    <source>
        <dbReference type="ARBA" id="ARBA00012513"/>
    </source>
</evidence>
<keyword evidence="8" id="KW-0677">Repeat</keyword>
<keyword evidence="10" id="KW-0418">Kinase</keyword>
<feature type="signal peptide" evidence="19">
    <location>
        <begin position="1"/>
        <end position="23"/>
    </location>
</feature>
<dbReference type="OMA" id="FKPPHTF"/>
<evidence type="ECO:0000256" key="8">
    <source>
        <dbReference type="ARBA" id="ARBA00022737"/>
    </source>
</evidence>
<dbReference type="InterPro" id="IPR017441">
    <property type="entry name" value="Protein_kinase_ATP_BS"/>
</dbReference>
<evidence type="ECO:0000259" key="20">
    <source>
        <dbReference type="PROSITE" id="PS50011"/>
    </source>
</evidence>
<dbReference type="PROSITE" id="PS00108">
    <property type="entry name" value="PROTEIN_KINASE_ST"/>
    <property type="match status" value="1"/>
</dbReference>
<evidence type="ECO:0000256" key="14">
    <source>
        <dbReference type="ARBA" id="ARBA00023170"/>
    </source>
</evidence>
<dbReference type="GO" id="GO:0004674">
    <property type="term" value="F:protein serine/threonine kinase activity"/>
    <property type="evidence" value="ECO:0007669"/>
    <property type="project" value="UniProtKB-KW"/>
</dbReference>
<feature type="domain" description="Protein kinase" evidence="20">
    <location>
        <begin position="629"/>
        <end position="901"/>
    </location>
</feature>
<reference evidence="22" key="1">
    <citation type="journal article" date="2013" name="Science">
        <title>The Amborella genome and the evolution of flowering plants.</title>
        <authorList>
            <consortium name="Amborella Genome Project"/>
        </authorList>
    </citation>
    <scope>NUCLEOTIDE SEQUENCE [LARGE SCALE GENOMIC DNA]</scope>
</reference>
<evidence type="ECO:0000256" key="3">
    <source>
        <dbReference type="ARBA" id="ARBA00022527"/>
    </source>
</evidence>
<evidence type="ECO:0000256" key="11">
    <source>
        <dbReference type="ARBA" id="ARBA00022840"/>
    </source>
</evidence>
<evidence type="ECO:0000256" key="15">
    <source>
        <dbReference type="ARBA" id="ARBA00023180"/>
    </source>
</evidence>
<evidence type="ECO:0000256" key="6">
    <source>
        <dbReference type="ARBA" id="ARBA00022692"/>
    </source>
</evidence>
<protein>
    <recommendedName>
        <fullName evidence="2">non-specific serine/threonine protein kinase</fullName>
        <ecNumber evidence="2">2.7.11.1</ecNumber>
    </recommendedName>
</protein>
<dbReference type="PROSITE" id="PS00107">
    <property type="entry name" value="PROTEIN_KINASE_ATP"/>
    <property type="match status" value="1"/>
</dbReference>
<feature type="transmembrane region" description="Helical" evidence="18">
    <location>
        <begin position="555"/>
        <end position="578"/>
    </location>
</feature>
<dbReference type="SUPFAM" id="SSF56112">
    <property type="entry name" value="Protein kinase-like (PK-like)"/>
    <property type="match status" value="1"/>
</dbReference>
<keyword evidence="12 18" id="KW-1133">Transmembrane helix</keyword>
<dbReference type="PROSITE" id="PS50011">
    <property type="entry name" value="PROTEIN_KINASE_DOM"/>
    <property type="match status" value="1"/>
</dbReference>
<evidence type="ECO:0000256" key="18">
    <source>
        <dbReference type="SAM" id="Phobius"/>
    </source>
</evidence>
<evidence type="ECO:0000256" key="16">
    <source>
        <dbReference type="PROSITE-ProRule" id="PRU10141"/>
    </source>
</evidence>
<evidence type="ECO:0000256" key="5">
    <source>
        <dbReference type="ARBA" id="ARBA00022679"/>
    </source>
</evidence>
<dbReference type="InterPro" id="IPR008271">
    <property type="entry name" value="Ser/Thr_kinase_AS"/>
</dbReference>
<evidence type="ECO:0000256" key="9">
    <source>
        <dbReference type="ARBA" id="ARBA00022741"/>
    </source>
</evidence>
<feature type="binding site" evidence="16">
    <location>
        <position position="657"/>
    </location>
    <ligand>
        <name>ATP</name>
        <dbReference type="ChEBI" id="CHEBI:30616"/>
    </ligand>
</feature>
<dbReference type="PANTHER" id="PTHR45974">
    <property type="entry name" value="RECEPTOR-LIKE PROTEIN 55"/>
    <property type="match status" value="1"/>
</dbReference>
<accession>W1NYP2</accession>
<dbReference type="FunFam" id="1.10.510.10:FF:000453">
    <property type="entry name" value="LRR receptor-like serine/threonine-protein kinase HSL2"/>
    <property type="match status" value="1"/>
</dbReference>
<keyword evidence="7 19" id="KW-0732">Signal</keyword>